<protein>
    <submittedName>
        <fullName evidence="2">Transposase</fullName>
    </submittedName>
</protein>
<organism evidence="1 2">
    <name type="scientific">Panagrellus redivivus</name>
    <name type="common">Microworm</name>
    <dbReference type="NCBI Taxonomy" id="6233"/>
    <lineage>
        <taxon>Eukaryota</taxon>
        <taxon>Metazoa</taxon>
        <taxon>Ecdysozoa</taxon>
        <taxon>Nematoda</taxon>
        <taxon>Chromadorea</taxon>
        <taxon>Rhabditida</taxon>
        <taxon>Tylenchina</taxon>
        <taxon>Panagrolaimomorpha</taxon>
        <taxon>Panagrolaimoidea</taxon>
        <taxon>Panagrolaimidae</taxon>
        <taxon>Panagrellus</taxon>
    </lineage>
</organism>
<reference evidence="1" key="1">
    <citation type="journal article" date="2013" name="Genetics">
        <title>The draft genome and transcriptome of Panagrellus redivivus are shaped by the harsh demands of a free-living lifestyle.</title>
        <authorList>
            <person name="Srinivasan J."/>
            <person name="Dillman A.R."/>
            <person name="Macchietto M.G."/>
            <person name="Heikkinen L."/>
            <person name="Lakso M."/>
            <person name="Fracchia K.M."/>
            <person name="Antoshechkin I."/>
            <person name="Mortazavi A."/>
            <person name="Wong G."/>
            <person name="Sternberg P.W."/>
        </authorList>
    </citation>
    <scope>NUCLEOTIDE SEQUENCE [LARGE SCALE GENOMIC DNA]</scope>
    <source>
        <strain evidence="1">MT8872</strain>
    </source>
</reference>
<evidence type="ECO:0000313" key="1">
    <source>
        <dbReference type="Proteomes" id="UP000492821"/>
    </source>
</evidence>
<accession>A0A7E5A0G3</accession>
<dbReference type="Proteomes" id="UP000492821">
    <property type="component" value="Unassembled WGS sequence"/>
</dbReference>
<evidence type="ECO:0000313" key="2">
    <source>
        <dbReference type="WBParaSite" id="Pan_g724.t1"/>
    </source>
</evidence>
<sequence>MVRAKVKTDEVSVARVQELHDKIDGSRTELISDVDEAIKAYFDDIKGAYKEAFKAELSQLGPNAGFLEFLMKGSNKNNIVIHANQKEVRWPITGEILFSLNGTPVRTQ</sequence>
<proteinExistence type="predicted"/>
<reference evidence="2" key="2">
    <citation type="submission" date="2020-10" db="UniProtKB">
        <authorList>
            <consortium name="WormBaseParasite"/>
        </authorList>
    </citation>
    <scope>IDENTIFICATION</scope>
</reference>
<name>A0A7E5A0G3_PANRE</name>
<dbReference type="WBParaSite" id="Pan_g724.t1">
    <property type="protein sequence ID" value="Pan_g724.t1"/>
    <property type="gene ID" value="Pan_g724"/>
</dbReference>
<keyword evidence="1" id="KW-1185">Reference proteome</keyword>
<dbReference type="AlphaFoldDB" id="A0A7E5A0G3"/>